<keyword evidence="2" id="KW-1185">Reference proteome</keyword>
<accession>A0A8J2VGW9</accession>
<protein>
    <recommendedName>
        <fullName evidence="3">Cell wall binding repeat 2</fullName>
    </recommendedName>
</protein>
<evidence type="ECO:0000313" key="1">
    <source>
        <dbReference type="EMBL" id="GGE18961.1"/>
    </source>
</evidence>
<gene>
    <name evidence="1" type="ORF">GCM10011571_21090</name>
</gene>
<organism evidence="1 2">
    <name type="scientific">Marinithermofilum abyssi</name>
    <dbReference type="NCBI Taxonomy" id="1571185"/>
    <lineage>
        <taxon>Bacteria</taxon>
        <taxon>Bacillati</taxon>
        <taxon>Bacillota</taxon>
        <taxon>Bacilli</taxon>
        <taxon>Bacillales</taxon>
        <taxon>Thermoactinomycetaceae</taxon>
        <taxon>Marinithermofilum</taxon>
    </lineage>
</organism>
<dbReference type="AlphaFoldDB" id="A0A8J2VGW9"/>
<reference evidence="1" key="1">
    <citation type="journal article" date="2014" name="Int. J. Syst. Evol. Microbiol.">
        <title>Complete genome sequence of Corynebacterium casei LMG S-19264T (=DSM 44701T), isolated from a smear-ripened cheese.</title>
        <authorList>
            <consortium name="US DOE Joint Genome Institute (JGI-PGF)"/>
            <person name="Walter F."/>
            <person name="Albersmeier A."/>
            <person name="Kalinowski J."/>
            <person name="Ruckert C."/>
        </authorList>
    </citation>
    <scope>NUCLEOTIDE SEQUENCE</scope>
    <source>
        <strain evidence="1">CGMCC 1.15179</strain>
    </source>
</reference>
<evidence type="ECO:0000313" key="2">
    <source>
        <dbReference type="Proteomes" id="UP000625210"/>
    </source>
</evidence>
<proteinExistence type="predicted"/>
<reference evidence="1" key="2">
    <citation type="submission" date="2020-09" db="EMBL/GenBank/DDBJ databases">
        <authorList>
            <person name="Sun Q."/>
            <person name="Zhou Y."/>
        </authorList>
    </citation>
    <scope>NUCLEOTIDE SEQUENCE</scope>
    <source>
        <strain evidence="1">CGMCC 1.15179</strain>
    </source>
</reference>
<sequence>MDAYYAKTSGDLPQSVIVGSMDAPEYTLPAANWIAYMPEPLLYVGKDNVPKETVDAVKKRKNKAHIYILGPESTVTASMEKELNRYGKVKRISGKTPEENAIAFAKYKDNSTKFGWGITEPGHGLTFNRTDNVEAAIASAPFSHMGKHTPNFCWTRERCPNLCTST</sequence>
<name>A0A8J2VGW9_9BACL</name>
<dbReference type="RefSeq" id="WP_229751932.1">
    <property type="nucleotide sequence ID" value="NZ_BMHQ01000007.1"/>
</dbReference>
<dbReference type="EMBL" id="BMHQ01000007">
    <property type="protein sequence ID" value="GGE18961.1"/>
    <property type="molecule type" value="Genomic_DNA"/>
</dbReference>
<comment type="caution">
    <text evidence="1">The sequence shown here is derived from an EMBL/GenBank/DDBJ whole genome shotgun (WGS) entry which is preliminary data.</text>
</comment>
<dbReference type="Proteomes" id="UP000625210">
    <property type="component" value="Unassembled WGS sequence"/>
</dbReference>
<evidence type="ECO:0008006" key="3">
    <source>
        <dbReference type="Google" id="ProtNLM"/>
    </source>
</evidence>